<reference evidence="2 3" key="1">
    <citation type="submission" date="2015-07" db="EMBL/GenBank/DDBJ databases">
        <title>The genome of Melipona quadrifasciata.</title>
        <authorList>
            <person name="Pan H."/>
            <person name="Kapheim K."/>
        </authorList>
    </citation>
    <scope>NUCLEOTIDE SEQUENCE [LARGE SCALE GENOMIC DNA]</scope>
    <source>
        <strain evidence="2">0111107301</strain>
        <tissue evidence="2">Whole body</tissue>
    </source>
</reference>
<feature type="region of interest" description="Disordered" evidence="1">
    <location>
        <begin position="129"/>
        <end position="161"/>
    </location>
</feature>
<evidence type="ECO:0000256" key="1">
    <source>
        <dbReference type="SAM" id="MobiDB-lite"/>
    </source>
</evidence>
<dbReference type="EMBL" id="KQ435824">
    <property type="protein sequence ID" value="KOX72248.1"/>
    <property type="molecule type" value="Genomic_DNA"/>
</dbReference>
<name>A0A0N0BEX3_9HYME</name>
<evidence type="ECO:0000313" key="3">
    <source>
        <dbReference type="Proteomes" id="UP000053105"/>
    </source>
</evidence>
<organism evidence="2 3">
    <name type="scientific">Melipona quadrifasciata</name>
    <dbReference type="NCBI Taxonomy" id="166423"/>
    <lineage>
        <taxon>Eukaryota</taxon>
        <taxon>Metazoa</taxon>
        <taxon>Ecdysozoa</taxon>
        <taxon>Arthropoda</taxon>
        <taxon>Hexapoda</taxon>
        <taxon>Insecta</taxon>
        <taxon>Pterygota</taxon>
        <taxon>Neoptera</taxon>
        <taxon>Endopterygota</taxon>
        <taxon>Hymenoptera</taxon>
        <taxon>Apocrita</taxon>
        <taxon>Aculeata</taxon>
        <taxon>Apoidea</taxon>
        <taxon>Anthophila</taxon>
        <taxon>Apidae</taxon>
        <taxon>Melipona</taxon>
    </lineage>
</organism>
<dbReference type="Proteomes" id="UP000053105">
    <property type="component" value="Unassembled WGS sequence"/>
</dbReference>
<feature type="compositionally biased region" description="Basic and acidic residues" evidence="1">
    <location>
        <begin position="148"/>
        <end position="161"/>
    </location>
</feature>
<feature type="region of interest" description="Disordered" evidence="1">
    <location>
        <begin position="45"/>
        <end position="71"/>
    </location>
</feature>
<keyword evidence="3" id="KW-1185">Reference proteome</keyword>
<protein>
    <submittedName>
        <fullName evidence="2">Uncharacterized protein</fullName>
    </submittedName>
</protein>
<evidence type="ECO:0000313" key="2">
    <source>
        <dbReference type="EMBL" id="KOX72248.1"/>
    </source>
</evidence>
<dbReference type="AlphaFoldDB" id="A0A0N0BEX3"/>
<accession>A0A0N0BEX3</accession>
<proteinExistence type="predicted"/>
<sequence length="161" mass="17771">MSKVSNRLPKYVKYSAETFLFKSLTPSNTRMFLHSKKILTALKPKGNTEGTTRTTQASANAALTTSATTPPRRPALNTNFYGVVIEVSQSLRPRFYVNGTAEFASIVPLISSYTGLVVTLSLPQMEKKPQACNEKESVNEFSLRTAKRKESSAKGENFLKS</sequence>
<feature type="compositionally biased region" description="Low complexity" evidence="1">
    <location>
        <begin position="54"/>
        <end position="71"/>
    </location>
</feature>
<gene>
    <name evidence="2" type="ORF">WN51_01110</name>
</gene>
<feature type="compositionally biased region" description="Basic and acidic residues" evidence="1">
    <location>
        <begin position="129"/>
        <end position="138"/>
    </location>
</feature>